<protein>
    <recommendedName>
        <fullName evidence="4">DUF748 domain-containing protein</fullName>
    </recommendedName>
</protein>
<organism evidence="2 3">
    <name type="scientific">Pseudobacteriovorax antillogorgiicola</name>
    <dbReference type="NCBI Taxonomy" id="1513793"/>
    <lineage>
        <taxon>Bacteria</taxon>
        <taxon>Pseudomonadati</taxon>
        <taxon>Bdellovibrionota</taxon>
        <taxon>Oligoflexia</taxon>
        <taxon>Oligoflexales</taxon>
        <taxon>Pseudobacteriovoracaceae</taxon>
        <taxon>Pseudobacteriovorax</taxon>
    </lineage>
</organism>
<keyword evidence="3" id="KW-1185">Reference proteome</keyword>
<dbReference type="Proteomes" id="UP000192907">
    <property type="component" value="Unassembled WGS sequence"/>
</dbReference>
<accession>A0A1Y6BTB3</accession>
<dbReference type="EMBL" id="FWZT01000008">
    <property type="protein sequence ID" value="SMF26293.1"/>
    <property type="molecule type" value="Genomic_DNA"/>
</dbReference>
<sequence>MAGEDQTLNQEPSSNGKSRRITWLGLILVSTLLTASLFVKFAVPAILKWAVESYSSDYTPWQISIAEIDFFPLDGDIDIRGLQLYRNKQERLALQTISLGVAPWEALQGTLVVDKFEATGLSLGAAYQNNILEVAGLAFDSPPQEAKHEAAQSPAADTEQFAGAPVIIDQINFEDLAFGLDLDQSQHQIKVKLGRIGPTDLHQLPAQIPLHLEASIDDSPIIVSGKLSLPLGQSTLSLKSEALPLETVSAIIQGFSPSSLKLSGHLTSSADLKLELKKESTEASFEVILKDVKSSVEQGEQLSQIAMDQSQLTGRIETNFHPMAMVPAQQLVIQSQQNLLLKGIQLSFKDASQDLELNAQEISLDLNAAVKEQLASMHTGEGFKLLKVHVQDRTQDIETHTDDLSLGLEKLSFNIETSTLDALTLNLKNQMMKIRRETQTYTWQSLALNQVHYTLGATPLKIGAIDIASFDMRNGTESVLQLEAIEARQLLVETPEPDKLISRLHSLHIIELFLADPPGVSLAAQEKAMTFQLSKIKIEKQTNGSEDQIDLTSGFGSFGRITAKGTLDDSQPIRQAWTLDLEALNLTSISGLLRQQIGYQVEQGQLHGKLDYKEDRKGQVSGQLDLSINKIKLDNTNSRGNPIANRLGMPLATVLSLATDDDGDLELSFPIAGHKDNPEFRWSILLSQKLSELMVSQLTSALGSALVNNMLPLLASSMPVNPAMAYTLIKKGWKLAENMRLQPVEFDRALNEPSPSGKAQLKDIAEQLKSRPSLSFTFCTEAQIPETEQGTAEFENVQNETLNQARDRLQRVAQYLVTESSISPGQVVLCEPKIAIRSKLETPVVTLQL</sequence>
<evidence type="ECO:0000313" key="3">
    <source>
        <dbReference type="Proteomes" id="UP000192907"/>
    </source>
</evidence>
<evidence type="ECO:0000256" key="1">
    <source>
        <dbReference type="SAM" id="Phobius"/>
    </source>
</evidence>
<name>A0A1Y6BTB3_9BACT</name>
<keyword evidence="1" id="KW-0472">Membrane</keyword>
<dbReference type="STRING" id="1513793.SAMN06296036_108129"/>
<dbReference type="AlphaFoldDB" id="A0A1Y6BTB3"/>
<proteinExistence type="predicted"/>
<gene>
    <name evidence="2" type="ORF">SAMN06296036_108129</name>
</gene>
<keyword evidence="1" id="KW-1133">Transmembrane helix</keyword>
<evidence type="ECO:0008006" key="4">
    <source>
        <dbReference type="Google" id="ProtNLM"/>
    </source>
</evidence>
<dbReference type="OrthoDB" id="6114420at2"/>
<dbReference type="RefSeq" id="WP_132318890.1">
    <property type="nucleotide sequence ID" value="NZ_FWZT01000008.1"/>
</dbReference>
<reference evidence="3" key="1">
    <citation type="submission" date="2017-04" db="EMBL/GenBank/DDBJ databases">
        <authorList>
            <person name="Varghese N."/>
            <person name="Submissions S."/>
        </authorList>
    </citation>
    <scope>NUCLEOTIDE SEQUENCE [LARGE SCALE GENOMIC DNA]</scope>
    <source>
        <strain evidence="3">RKEM611</strain>
    </source>
</reference>
<dbReference type="Pfam" id="PF05359">
    <property type="entry name" value="DUF748"/>
    <property type="match status" value="1"/>
</dbReference>
<evidence type="ECO:0000313" key="2">
    <source>
        <dbReference type="EMBL" id="SMF26293.1"/>
    </source>
</evidence>
<feature type="transmembrane region" description="Helical" evidence="1">
    <location>
        <begin position="21"/>
        <end position="43"/>
    </location>
</feature>
<dbReference type="InterPro" id="IPR008023">
    <property type="entry name" value="DUF748"/>
</dbReference>
<keyword evidence="1" id="KW-0812">Transmembrane</keyword>